<evidence type="ECO:0000313" key="3">
    <source>
        <dbReference type="Proteomes" id="UP000658656"/>
    </source>
</evidence>
<dbReference type="InterPro" id="IPR043917">
    <property type="entry name" value="DUF5753"/>
</dbReference>
<dbReference type="EMBL" id="BNAV01000005">
    <property type="protein sequence ID" value="GHF63834.1"/>
    <property type="molecule type" value="Genomic_DNA"/>
</dbReference>
<reference evidence="2" key="2">
    <citation type="submission" date="2020-09" db="EMBL/GenBank/DDBJ databases">
        <authorList>
            <person name="Sun Q."/>
            <person name="Zhou Y."/>
        </authorList>
    </citation>
    <scope>NUCLEOTIDE SEQUENCE</scope>
    <source>
        <strain evidence="2">CGMCC 4.7679</strain>
    </source>
</reference>
<evidence type="ECO:0000259" key="1">
    <source>
        <dbReference type="PROSITE" id="PS50943"/>
    </source>
</evidence>
<keyword evidence="3" id="KW-1185">Reference proteome</keyword>
<protein>
    <submittedName>
        <fullName evidence="2">Transcriptional regulator</fullName>
    </submittedName>
</protein>
<dbReference type="CDD" id="cd00093">
    <property type="entry name" value="HTH_XRE"/>
    <property type="match status" value="1"/>
</dbReference>
<dbReference type="InterPro" id="IPR001387">
    <property type="entry name" value="Cro/C1-type_HTH"/>
</dbReference>
<feature type="domain" description="HTH cro/C1-type" evidence="1">
    <location>
        <begin position="21"/>
        <end position="82"/>
    </location>
</feature>
<dbReference type="Pfam" id="PF13560">
    <property type="entry name" value="HTH_31"/>
    <property type="match status" value="1"/>
</dbReference>
<sequence>MTVPAVARTPTGRRFQLAALLRHLREQCGLTQEEVGAMIWPGTSARSVQNKITRLENGDGGISENDLLQLLKAYGATADVTLDLALHLNNGTSQRGRWRGARAVHPEYFRQYIDLEEDADLIRMVAIERIPPLLQSESYVRADRPTPESVTAILDRQRVLSRPEPPEVYALLSESCVRRIRGNSAVMAEQLDRLLTLSQQPNITLQLLPFAPRPGLAVDMALERFALLRLPAPGVIGKFRQHLDFAYTTMGGRLVPDDNVQPYERLWLMATRAALSPEATRRFLRDVRGELRESKE</sequence>
<organism evidence="2 3">
    <name type="scientific">Amycolatopsis bartoniae</name>
    <dbReference type="NCBI Taxonomy" id="941986"/>
    <lineage>
        <taxon>Bacteria</taxon>
        <taxon>Bacillati</taxon>
        <taxon>Actinomycetota</taxon>
        <taxon>Actinomycetes</taxon>
        <taxon>Pseudonocardiales</taxon>
        <taxon>Pseudonocardiaceae</taxon>
        <taxon>Amycolatopsis</taxon>
    </lineage>
</organism>
<proteinExistence type="predicted"/>
<dbReference type="Pfam" id="PF19054">
    <property type="entry name" value="DUF5753"/>
    <property type="match status" value="1"/>
</dbReference>
<dbReference type="Gene3D" id="1.10.260.40">
    <property type="entry name" value="lambda repressor-like DNA-binding domains"/>
    <property type="match status" value="1"/>
</dbReference>
<name>A0A8H9IY33_9PSEU</name>
<evidence type="ECO:0000313" key="2">
    <source>
        <dbReference type="EMBL" id="GHF63834.1"/>
    </source>
</evidence>
<comment type="caution">
    <text evidence="2">The sequence shown here is derived from an EMBL/GenBank/DDBJ whole genome shotgun (WGS) entry which is preliminary data.</text>
</comment>
<accession>A0A8H9IY33</accession>
<dbReference type="AlphaFoldDB" id="A0A8H9IY33"/>
<dbReference type="SMART" id="SM00530">
    <property type="entry name" value="HTH_XRE"/>
    <property type="match status" value="1"/>
</dbReference>
<dbReference type="RefSeq" id="WP_183176642.1">
    <property type="nucleotide sequence ID" value="NZ_BNAV01000005.1"/>
</dbReference>
<reference evidence="2" key="1">
    <citation type="journal article" date="2014" name="Int. J. Syst. Evol. Microbiol.">
        <title>Complete genome sequence of Corynebacterium casei LMG S-19264T (=DSM 44701T), isolated from a smear-ripened cheese.</title>
        <authorList>
            <consortium name="US DOE Joint Genome Institute (JGI-PGF)"/>
            <person name="Walter F."/>
            <person name="Albersmeier A."/>
            <person name="Kalinowski J."/>
            <person name="Ruckert C."/>
        </authorList>
    </citation>
    <scope>NUCLEOTIDE SEQUENCE</scope>
    <source>
        <strain evidence="2">CGMCC 4.7679</strain>
    </source>
</reference>
<dbReference type="Proteomes" id="UP000658656">
    <property type="component" value="Unassembled WGS sequence"/>
</dbReference>
<dbReference type="PROSITE" id="PS50943">
    <property type="entry name" value="HTH_CROC1"/>
    <property type="match status" value="1"/>
</dbReference>
<gene>
    <name evidence="2" type="ORF">GCM10017566_41890</name>
</gene>
<dbReference type="GO" id="GO:0003677">
    <property type="term" value="F:DNA binding"/>
    <property type="evidence" value="ECO:0007669"/>
    <property type="project" value="InterPro"/>
</dbReference>
<dbReference type="SUPFAM" id="SSF47413">
    <property type="entry name" value="lambda repressor-like DNA-binding domains"/>
    <property type="match status" value="1"/>
</dbReference>
<dbReference type="InterPro" id="IPR010982">
    <property type="entry name" value="Lambda_DNA-bd_dom_sf"/>
</dbReference>